<dbReference type="RefSeq" id="WP_091490185.1">
    <property type="nucleotide sequence ID" value="NZ_FOMH01000001.1"/>
</dbReference>
<dbReference type="PANTHER" id="PTHR46401">
    <property type="entry name" value="GLYCOSYLTRANSFERASE WBBK-RELATED"/>
    <property type="match status" value="1"/>
</dbReference>
<reference evidence="5" key="1">
    <citation type="submission" date="2016-10" db="EMBL/GenBank/DDBJ databases">
        <authorList>
            <person name="Varghese N."/>
            <person name="Submissions S."/>
        </authorList>
    </citation>
    <scope>NUCLEOTIDE SEQUENCE [LARGE SCALE GENOMIC DNA]</scope>
    <source>
        <strain evidence="5">CGMCC 1.10370</strain>
    </source>
</reference>
<dbReference type="Gene3D" id="3.40.50.2000">
    <property type="entry name" value="Glycogen Phosphorylase B"/>
    <property type="match status" value="2"/>
</dbReference>
<dbReference type="EMBL" id="FOMH01000001">
    <property type="protein sequence ID" value="SFC56009.1"/>
    <property type="molecule type" value="Genomic_DNA"/>
</dbReference>
<proteinExistence type="predicted"/>
<dbReference type="GO" id="GO:0016757">
    <property type="term" value="F:glycosyltransferase activity"/>
    <property type="evidence" value="ECO:0007669"/>
    <property type="project" value="InterPro"/>
</dbReference>
<dbReference type="STRING" id="739143.SAMN05216297_101254"/>
<dbReference type="GO" id="GO:0009103">
    <property type="term" value="P:lipopolysaccharide biosynthetic process"/>
    <property type="evidence" value="ECO:0007669"/>
    <property type="project" value="TreeGrafter"/>
</dbReference>
<keyword evidence="1 4" id="KW-0808">Transferase</keyword>
<dbReference type="AlphaFoldDB" id="A0A1I1K4Y1"/>
<organism evidence="4 5">
    <name type="scientific">Flavobacterium phragmitis</name>
    <dbReference type="NCBI Taxonomy" id="739143"/>
    <lineage>
        <taxon>Bacteria</taxon>
        <taxon>Pseudomonadati</taxon>
        <taxon>Bacteroidota</taxon>
        <taxon>Flavobacteriia</taxon>
        <taxon>Flavobacteriales</taxon>
        <taxon>Flavobacteriaceae</taxon>
        <taxon>Flavobacterium</taxon>
    </lineage>
</organism>
<keyword evidence="5" id="KW-1185">Reference proteome</keyword>
<protein>
    <submittedName>
        <fullName evidence="4">Glycosyltransferase involved in cell wall bisynthesis</fullName>
    </submittedName>
</protein>
<dbReference type="InterPro" id="IPR028098">
    <property type="entry name" value="Glyco_trans_4-like_N"/>
</dbReference>
<dbReference type="InterPro" id="IPR001296">
    <property type="entry name" value="Glyco_trans_1"/>
</dbReference>
<dbReference type="SUPFAM" id="SSF53756">
    <property type="entry name" value="UDP-Glycosyltransferase/glycogen phosphorylase"/>
    <property type="match status" value="1"/>
</dbReference>
<dbReference type="OrthoDB" id="9801609at2"/>
<sequence>MKLVIDIRLINASGIGTYIKNVIPDIISEFKTVTVLGNKNEIEKFDWSRKVEIVEFNSKMYSLTGQLLYPFKIPQCDVFWCPHFNFPIFPIRAKKKAVTIHDVNHLTGISPISSLKKKYASFLYKNAVRKADVIFTVSEFSKKEIVHYTIAELEKVKVVYCGVDIPFFEEEKQSNIELPKDFLLYIGNIKPHKNLIVLLQAYNSLNSSLKEKYKLLIVGKKEGFITGDNQIEEYIKTNNLEKNIIFSGWIQDQDLPVYYQKASLFVFPSLYEGFGLPILESLAAKTPVISSSAASLPEIGSNLVEYFDPNNDKELAQKIMNVLKNPGFNNQVSGSLKTHLEKFTWEKSIKKHLQGFYDILYLINKK</sequence>
<evidence type="ECO:0000313" key="4">
    <source>
        <dbReference type="EMBL" id="SFC56009.1"/>
    </source>
</evidence>
<dbReference type="CDD" id="cd03809">
    <property type="entry name" value="GT4_MtfB-like"/>
    <property type="match status" value="1"/>
</dbReference>
<evidence type="ECO:0000256" key="1">
    <source>
        <dbReference type="ARBA" id="ARBA00022679"/>
    </source>
</evidence>
<dbReference type="PANTHER" id="PTHR46401:SF2">
    <property type="entry name" value="GLYCOSYLTRANSFERASE WBBK-RELATED"/>
    <property type="match status" value="1"/>
</dbReference>
<name>A0A1I1K4Y1_9FLAO</name>
<accession>A0A1I1K4Y1</accession>
<evidence type="ECO:0000259" key="2">
    <source>
        <dbReference type="Pfam" id="PF00534"/>
    </source>
</evidence>
<gene>
    <name evidence="4" type="ORF">SAMN05216297_101254</name>
</gene>
<dbReference type="Pfam" id="PF00534">
    <property type="entry name" value="Glycos_transf_1"/>
    <property type="match status" value="1"/>
</dbReference>
<dbReference type="Pfam" id="PF13439">
    <property type="entry name" value="Glyco_transf_4"/>
    <property type="match status" value="1"/>
</dbReference>
<evidence type="ECO:0000313" key="5">
    <source>
        <dbReference type="Proteomes" id="UP000199672"/>
    </source>
</evidence>
<dbReference type="Proteomes" id="UP000199672">
    <property type="component" value="Unassembled WGS sequence"/>
</dbReference>
<evidence type="ECO:0000259" key="3">
    <source>
        <dbReference type="Pfam" id="PF13439"/>
    </source>
</evidence>
<feature type="domain" description="Glycosyltransferase subfamily 4-like N-terminal" evidence="3">
    <location>
        <begin position="75"/>
        <end position="165"/>
    </location>
</feature>
<feature type="domain" description="Glycosyl transferase family 1" evidence="2">
    <location>
        <begin position="169"/>
        <end position="331"/>
    </location>
</feature>